<dbReference type="PRINTS" id="PR00364">
    <property type="entry name" value="DISEASERSIST"/>
</dbReference>
<comment type="caution">
    <text evidence="7">The sequence shown here is derived from an EMBL/GenBank/DDBJ whole genome shotgun (WGS) entry which is preliminary data.</text>
</comment>
<dbReference type="SUPFAM" id="SSF46894">
    <property type="entry name" value="C-terminal effector domain of the bipartite response regulators"/>
    <property type="match status" value="2"/>
</dbReference>
<feature type="DNA-binding region" description="OmpR/PhoB-type" evidence="5">
    <location>
        <begin position="6"/>
        <end position="106"/>
    </location>
</feature>
<proteinExistence type="inferred from homology"/>
<feature type="domain" description="OmpR/PhoB-type" evidence="6">
    <location>
        <begin position="6"/>
        <end position="106"/>
    </location>
</feature>
<dbReference type="SMART" id="SM00421">
    <property type="entry name" value="HTH_LUXR"/>
    <property type="match status" value="1"/>
</dbReference>
<dbReference type="GO" id="GO:0003677">
    <property type="term" value="F:DNA binding"/>
    <property type="evidence" value="ECO:0007669"/>
    <property type="project" value="UniProtKB-UniRule"/>
</dbReference>
<dbReference type="Pfam" id="PF13191">
    <property type="entry name" value="AAA_16"/>
    <property type="match status" value="1"/>
</dbReference>
<dbReference type="Pfam" id="PF00486">
    <property type="entry name" value="Trans_reg_C"/>
    <property type="match status" value="1"/>
</dbReference>
<evidence type="ECO:0000256" key="2">
    <source>
        <dbReference type="ARBA" id="ARBA00023015"/>
    </source>
</evidence>
<evidence type="ECO:0000313" key="7">
    <source>
        <dbReference type="EMBL" id="GIH25021.1"/>
    </source>
</evidence>
<dbReference type="PANTHER" id="PTHR35807:SF1">
    <property type="entry name" value="TRANSCRIPTIONAL REGULATOR REDD"/>
    <property type="match status" value="1"/>
</dbReference>
<evidence type="ECO:0000313" key="8">
    <source>
        <dbReference type="Proteomes" id="UP000640052"/>
    </source>
</evidence>
<evidence type="ECO:0000256" key="1">
    <source>
        <dbReference type="ARBA" id="ARBA00005820"/>
    </source>
</evidence>
<keyword evidence="3 5" id="KW-0238">DNA-binding</keyword>
<accession>A0A919UKH1</accession>
<dbReference type="InterPro" id="IPR005158">
    <property type="entry name" value="BTAD"/>
</dbReference>
<comment type="similarity">
    <text evidence="1">Belongs to the AfsR/DnrI/RedD regulatory family.</text>
</comment>
<gene>
    <name evidence="7" type="ORF">Aph01nite_33310</name>
</gene>
<dbReference type="Pfam" id="PF03704">
    <property type="entry name" value="BTAD"/>
    <property type="match status" value="1"/>
</dbReference>
<dbReference type="InterPro" id="IPR036388">
    <property type="entry name" value="WH-like_DNA-bd_sf"/>
</dbReference>
<dbReference type="CDD" id="cd15831">
    <property type="entry name" value="BTAD"/>
    <property type="match status" value="1"/>
</dbReference>
<organism evidence="7 8">
    <name type="scientific">Acrocarpospora phusangensis</name>
    <dbReference type="NCBI Taxonomy" id="1070424"/>
    <lineage>
        <taxon>Bacteria</taxon>
        <taxon>Bacillati</taxon>
        <taxon>Actinomycetota</taxon>
        <taxon>Actinomycetes</taxon>
        <taxon>Streptosporangiales</taxon>
        <taxon>Streptosporangiaceae</taxon>
        <taxon>Acrocarpospora</taxon>
    </lineage>
</organism>
<dbReference type="InterPro" id="IPR041664">
    <property type="entry name" value="AAA_16"/>
</dbReference>
<dbReference type="AlphaFoldDB" id="A0A919UKH1"/>
<dbReference type="PANTHER" id="PTHR35807">
    <property type="entry name" value="TRANSCRIPTIONAL REGULATOR REDD-RELATED"/>
    <property type="match status" value="1"/>
</dbReference>
<dbReference type="SMART" id="SM00862">
    <property type="entry name" value="Trans_reg_C"/>
    <property type="match status" value="1"/>
</dbReference>
<dbReference type="Gene3D" id="1.25.40.10">
    <property type="entry name" value="Tetratricopeptide repeat domain"/>
    <property type="match status" value="3"/>
</dbReference>
<sequence length="1169" mass="126185">MAERQAAATRRQEVTPVRVRLLGPVDVTVDGAPQPVPGLRRKAVLAILALRQGEVVNADRLIEIVWDGRPPATAMNTLQSHVSYLRRALGRPGAIVARPPGYMLDLGEDATDVRLAERLIEQARAAADPAARVDLLDRALELWRGPPLADVGDLPWFGDEAERLERVRRLAEQARVEARLALGGHLRLVPELEGLTERHPFDEDLNGLLMLALYRSGRQADALAAFQRLRTRLREELGIDPGVPLRELESAILRQDPALDHAPAVAAEHAPGPSLVERSAEAELIDRALDRAARRKAGSVLIFEGPGGIGKTSMLEYARGRADLLGFTTTSARGSELEFEYAWGCVRQLFERFAGSAAPAASAFLRWPDAEDAPRGEYPIINTLFWLASDLASRSPLLIVLDDLHWADPSSVRFLAYLAARLDDLPVVAMVALRPGTEQVEQVVSVLAGLPHSVTRTLPPLTPAGSAELLSEVLDGGAEEELVARCHEAARGNPFLLRELGRELAAREQGDPRPESSPSIARFVARQLRHLPPAATGVAHALGVLGDDVGSGELAQVTRTSQQEVLDLLSALVAGELVTARGTPPRFSFGHPLIRAAVYDGIPPGTRAELHLRAAGVAGRDQDPVKAATQLLRVPPGMGGQDTVAILNRATDLSLASGSATGAAAFLRRTLQEDLGERRVQVLTRLGMTEALVDMAQAIEHLSHALALEPDPEERARIAYILASTQWLVGRPREAALVCQAALERERGISVGTRQALQACIGMVATGTRHGGDLVALHGSFSGQRPDSSLGGLLFEASLALREMFRNERASAERRALRVISDDHVTGEALAEPMLTCAWYVLVACDNPRLLPTVEAMLDHSRRTGSLRSAAPGYTYRAAYMLSRGHLEEAVRDGWLAWEVSKNGGVDVGLSFISDWLIPALVARGEIGAAQSVLDQVRTAHGAGVSRAIYASGEIALLMAQGHTQRAYETALATRDECRTLGMVNPVVPDWLAQLVRCLLLLGRPEEARAAAQDLYAAAQTWGTPRATGRALRIMAATESGPRALDLLTESVRLLEDTDIRLEHAISRYALGEALRHEGRLPDAQAELRTAIDLARFCGARPLQHRATTSLAMAGGHAGPPADLTLTPTEQRIADLSADGRSDREIAEVLYLSVSAVRDHREAVTRKRG</sequence>
<dbReference type="InterPro" id="IPR051677">
    <property type="entry name" value="AfsR-DnrI-RedD_regulator"/>
</dbReference>
<dbReference type="InterPro" id="IPR027417">
    <property type="entry name" value="P-loop_NTPase"/>
</dbReference>
<keyword evidence="2" id="KW-0805">Transcription regulation</keyword>
<name>A0A919UKH1_9ACTN</name>
<dbReference type="GO" id="GO:0000160">
    <property type="term" value="P:phosphorelay signal transduction system"/>
    <property type="evidence" value="ECO:0007669"/>
    <property type="project" value="InterPro"/>
</dbReference>
<dbReference type="SUPFAM" id="SSF48452">
    <property type="entry name" value="TPR-like"/>
    <property type="match status" value="2"/>
</dbReference>
<dbReference type="InterPro" id="IPR016032">
    <property type="entry name" value="Sig_transdc_resp-reg_C-effctor"/>
</dbReference>
<dbReference type="InterPro" id="IPR000792">
    <property type="entry name" value="Tscrpt_reg_LuxR_C"/>
</dbReference>
<evidence type="ECO:0000256" key="5">
    <source>
        <dbReference type="PROSITE-ProRule" id="PRU01091"/>
    </source>
</evidence>
<dbReference type="InterPro" id="IPR011990">
    <property type="entry name" value="TPR-like_helical_dom_sf"/>
</dbReference>
<keyword evidence="4" id="KW-0804">Transcription</keyword>
<reference evidence="7" key="1">
    <citation type="submission" date="2021-01" db="EMBL/GenBank/DDBJ databases">
        <title>Whole genome shotgun sequence of Acrocarpospora phusangensis NBRC 108782.</title>
        <authorList>
            <person name="Komaki H."/>
            <person name="Tamura T."/>
        </authorList>
    </citation>
    <scope>NUCLEOTIDE SEQUENCE</scope>
    <source>
        <strain evidence="7">NBRC 108782</strain>
    </source>
</reference>
<dbReference type="GO" id="GO:0006355">
    <property type="term" value="P:regulation of DNA-templated transcription"/>
    <property type="evidence" value="ECO:0007669"/>
    <property type="project" value="InterPro"/>
</dbReference>
<evidence type="ECO:0000259" key="6">
    <source>
        <dbReference type="PROSITE" id="PS51755"/>
    </source>
</evidence>
<dbReference type="Proteomes" id="UP000640052">
    <property type="component" value="Unassembled WGS sequence"/>
</dbReference>
<dbReference type="PROSITE" id="PS51755">
    <property type="entry name" value="OMPR_PHOB"/>
    <property type="match status" value="1"/>
</dbReference>
<dbReference type="Gene3D" id="1.10.10.10">
    <property type="entry name" value="Winged helix-like DNA-binding domain superfamily/Winged helix DNA-binding domain"/>
    <property type="match status" value="2"/>
</dbReference>
<evidence type="ECO:0000256" key="4">
    <source>
        <dbReference type="ARBA" id="ARBA00023163"/>
    </source>
</evidence>
<dbReference type="EMBL" id="BOOA01000024">
    <property type="protein sequence ID" value="GIH25021.1"/>
    <property type="molecule type" value="Genomic_DNA"/>
</dbReference>
<dbReference type="InterPro" id="IPR001867">
    <property type="entry name" value="OmpR/PhoB-type_DNA-bd"/>
</dbReference>
<evidence type="ECO:0000256" key="3">
    <source>
        <dbReference type="ARBA" id="ARBA00023125"/>
    </source>
</evidence>
<dbReference type="SUPFAM" id="SSF52540">
    <property type="entry name" value="P-loop containing nucleoside triphosphate hydrolases"/>
    <property type="match status" value="1"/>
</dbReference>
<dbReference type="SMART" id="SM01043">
    <property type="entry name" value="BTAD"/>
    <property type="match status" value="1"/>
</dbReference>
<protein>
    <recommendedName>
        <fullName evidence="6">OmpR/PhoB-type domain-containing protein</fullName>
    </recommendedName>
</protein>
<keyword evidence="8" id="KW-1185">Reference proteome</keyword>